<dbReference type="EMBL" id="PREU01000001">
    <property type="protein sequence ID" value="PPA77974.1"/>
    <property type="molecule type" value="Genomic_DNA"/>
</dbReference>
<evidence type="ECO:0000313" key="4">
    <source>
        <dbReference type="EMBL" id="PPA77974.1"/>
    </source>
</evidence>
<dbReference type="AlphaFoldDB" id="A0A2S5GYE2"/>
<dbReference type="InterPro" id="IPR036013">
    <property type="entry name" value="Band_7/SPFH_dom_sf"/>
</dbReference>
<organism evidence="4 5">
    <name type="scientific">Achromobacter spanius</name>
    <dbReference type="NCBI Taxonomy" id="217203"/>
    <lineage>
        <taxon>Bacteria</taxon>
        <taxon>Pseudomonadati</taxon>
        <taxon>Pseudomonadota</taxon>
        <taxon>Betaproteobacteria</taxon>
        <taxon>Burkholderiales</taxon>
        <taxon>Alcaligenaceae</taxon>
        <taxon>Achromobacter</taxon>
    </lineage>
</organism>
<dbReference type="Gene3D" id="3.30.479.30">
    <property type="entry name" value="Band 7 domain"/>
    <property type="match status" value="1"/>
</dbReference>
<dbReference type="OrthoDB" id="5362254at2"/>
<keyword evidence="2" id="KW-0472">Membrane</keyword>
<dbReference type="Proteomes" id="UP000239990">
    <property type="component" value="Unassembled WGS sequence"/>
</dbReference>
<evidence type="ECO:0000259" key="3">
    <source>
        <dbReference type="Pfam" id="PF01145"/>
    </source>
</evidence>
<dbReference type="GO" id="GO:0016020">
    <property type="term" value="C:membrane"/>
    <property type="evidence" value="ECO:0007669"/>
    <property type="project" value="UniProtKB-SubCell"/>
</dbReference>
<feature type="transmembrane region" description="Helical" evidence="2">
    <location>
        <begin position="6"/>
        <end position="27"/>
    </location>
</feature>
<reference evidence="4 5" key="1">
    <citation type="submission" date="2018-02" db="EMBL/GenBank/DDBJ databases">
        <title>Draft Genome of Achromobacter spanius stain 6.</title>
        <authorList>
            <person name="Gunasekera T.S."/>
            <person name="Radwan O."/>
            <person name="Ruiz O.N."/>
        </authorList>
    </citation>
    <scope>NUCLEOTIDE SEQUENCE [LARGE SCALE GENOMIC DNA]</scope>
    <source>
        <strain evidence="4 5">6</strain>
    </source>
</reference>
<name>A0A2S5GYE2_9BURK</name>
<dbReference type="SUPFAM" id="SSF117892">
    <property type="entry name" value="Band 7/SPFH domain"/>
    <property type="match status" value="1"/>
</dbReference>
<accession>A0A2S5GYE2</accession>
<comment type="subcellular location">
    <subcellularLocation>
        <location evidence="1">Membrane</location>
        <topology evidence="1">Single-pass membrane protein</topology>
    </subcellularLocation>
</comment>
<keyword evidence="2" id="KW-1133">Transmembrane helix</keyword>
<comment type="caution">
    <text evidence="4">The sequence shown here is derived from an EMBL/GenBank/DDBJ whole genome shotgun (WGS) entry which is preliminary data.</text>
</comment>
<sequence>MIEISTTSIASALVALFPLIAFVIVSLRRVVPTNMVHIVQSSKQTTPYGRGKLGGNTYYHWPSWLPVWGVAVSKFPESNFQVDLKDYAAYDAARLPFEVDVTAFFRIEDASLAAQRVSTFDVLVDQLRNVVQGSVRSVLATNKLEDIMQARSTLADAFTAAVDTQLAEWGVKTVKTIEFMDIRDSANNKVIDQIMAREKARIDRQSREEVAEHNRAATEKEIAMKREIDLQQQNARQQVGMRNAETEREVGIAEEQSRQAIAFESVTTARKDMEVQRVRDVQAAEISRDVAVVRAEENRQIAVVAAHAEKEAQIAKAEGDLISATREAEGVTALGAAKASAEQAMQVAPVEAQIKLAKEIGGNAGYQEYLIRIEQVRSGKDVGMEMARALQQADLKVIANSGDMQNGVASLGDMFTPSGGTRLTGMLAALGQTPEGAALIEKLGVPVVAGKALKEVSHSATLGAVATAAMAHDTIMAPPPAATASTDGSVWRQL</sequence>
<protein>
    <recommendedName>
        <fullName evidence="3">Band 7 domain-containing protein</fullName>
    </recommendedName>
</protein>
<evidence type="ECO:0000256" key="2">
    <source>
        <dbReference type="SAM" id="Phobius"/>
    </source>
</evidence>
<evidence type="ECO:0000313" key="5">
    <source>
        <dbReference type="Proteomes" id="UP000239990"/>
    </source>
</evidence>
<proteinExistence type="predicted"/>
<keyword evidence="2" id="KW-0812">Transmembrane</keyword>
<dbReference type="Pfam" id="PF01145">
    <property type="entry name" value="Band_7"/>
    <property type="match status" value="1"/>
</dbReference>
<dbReference type="RefSeq" id="WP_082134495.1">
    <property type="nucleotide sequence ID" value="NZ_PREU01000001.1"/>
</dbReference>
<evidence type="ECO:0000256" key="1">
    <source>
        <dbReference type="ARBA" id="ARBA00004167"/>
    </source>
</evidence>
<feature type="domain" description="Band 7" evidence="3">
    <location>
        <begin position="49"/>
        <end position="213"/>
    </location>
</feature>
<dbReference type="InterPro" id="IPR001107">
    <property type="entry name" value="Band_7"/>
</dbReference>
<gene>
    <name evidence="4" type="ORF">C4E15_01420</name>
</gene>